<accession>A0ABU9RMN4</accession>
<keyword evidence="1" id="KW-0472">Membrane</keyword>
<name>A0ABU9RMN4_9BURK</name>
<reference evidence="2 3" key="1">
    <citation type="submission" date="2024-01" db="EMBL/GenBank/DDBJ databases">
        <title>The diversity of rhizobia nodulating Mimosa spp. in eleven states of Brazil covering several biomes is determined by host plant, location, and edaphic factors.</title>
        <authorList>
            <person name="Rouws L."/>
            <person name="Barauna A."/>
            <person name="Beukes C."/>
            <person name="De Faria S.M."/>
            <person name="Gross E."/>
            <person name="Dos Reis Junior F.B."/>
            <person name="Simon M."/>
            <person name="Maluk M."/>
            <person name="Odee D.W."/>
            <person name="Kenicer G."/>
            <person name="Young J.P.W."/>
            <person name="Reis V.M."/>
            <person name="Zilli J."/>
            <person name="James E.K."/>
        </authorList>
    </citation>
    <scope>NUCLEOTIDE SEQUENCE [LARGE SCALE GENOMIC DNA]</scope>
    <source>
        <strain evidence="2 3">JPY167</strain>
    </source>
</reference>
<dbReference type="EMBL" id="JAYMRV010000002">
    <property type="protein sequence ID" value="MEM5420801.1"/>
    <property type="molecule type" value="Genomic_DNA"/>
</dbReference>
<keyword evidence="3" id="KW-1185">Reference proteome</keyword>
<gene>
    <name evidence="2" type="ORF">VSR73_06960</name>
</gene>
<comment type="caution">
    <text evidence="2">The sequence shown here is derived from an EMBL/GenBank/DDBJ whole genome shotgun (WGS) entry which is preliminary data.</text>
</comment>
<feature type="transmembrane region" description="Helical" evidence="1">
    <location>
        <begin position="48"/>
        <end position="69"/>
    </location>
</feature>
<evidence type="ECO:0000313" key="2">
    <source>
        <dbReference type="EMBL" id="MEM5420801.1"/>
    </source>
</evidence>
<protein>
    <submittedName>
        <fullName evidence="2">Uncharacterized protein</fullName>
    </submittedName>
</protein>
<evidence type="ECO:0000256" key="1">
    <source>
        <dbReference type="SAM" id="Phobius"/>
    </source>
</evidence>
<proteinExistence type="predicted"/>
<keyword evidence="1" id="KW-1133">Transmembrane helix</keyword>
<feature type="transmembrane region" description="Helical" evidence="1">
    <location>
        <begin position="12"/>
        <end position="36"/>
    </location>
</feature>
<dbReference type="Proteomes" id="UP001489897">
    <property type="component" value="Unassembled WGS sequence"/>
</dbReference>
<sequence length="80" mass="8361">MADTGQKMSRVQLTAMVVGGVVGAAIVVASADISLFHFLVLRGVKQAAFINTIVTFANVIPIVVFIVSLERRPVSSSSSA</sequence>
<dbReference type="RefSeq" id="WP_342946265.1">
    <property type="nucleotide sequence ID" value="NZ_JAYMRV010000002.1"/>
</dbReference>
<keyword evidence="1" id="KW-0812">Transmembrane</keyword>
<evidence type="ECO:0000313" key="3">
    <source>
        <dbReference type="Proteomes" id="UP001489897"/>
    </source>
</evidence>
<organism evidence="2 3">
    <name type="scientific">Paraburkholderia ferrariae</name>
    <dbReference type="NCBI Taxonomy" id="386056"/>
    <lineage>
        <taxon>Bacteria</taxon>
        <taxon>Pseudomonadati</taxon>
        <taxon>Pseudomonadota</taxon>
        <taxon>Betaproteobacteria</taxon>
        <taxon>Burkholderiales</taxon>
        <taxon>Burkholderiaceae</taxon>
        <taxon>Paraburkholderia</taxon>
    </lineage>
</organism>